<sequence>MRFSAPFFLYLLIIAPVIFFISLGVGKKRIREFAGLGKTHTLNRFSNRDFPMNYRLESLYISIVFMLFILSLSRPQAGTRLEPVKITGSDIYIAIDLSKSMTAEDVKPNRFVRAKITTLELVKSLQGDRVGLILFAGDAFVLCPLTTDYDAVITFTNSLDSQTAVASGTNLFAPLEIALNSIKPQEDKYALLLLLTDGENTGGVDEKVLRDIQKRGIKVFSIGIGTKNGAPIPVYDDNMKRIGYKKDFNGKVIVSKLEDILLKEIAEKTNGYYFETGDKMNEIKQFLATVQAMKKRELETKEYTVYEERFQIPLALGIIFLLLYIISIVKTKSRES</sequence>
<dbReference type="Pfam" id="PF13519">
    <property type="entry name" value="VWA_2"/>
    <property type="match status" value="1"/>
</dbReference>
<keyword evidence="1" id="KW-1003">Cell membrane</keyword>
<feature type="domain" description="VWFA" evidence="6">
    <location>
        <begin position="90"/>
        <end position="269"/>
    </location>
</feature>
<feature type="transmembrane region" description="Helical" evidence="5">
    <location>
        <begin position="310"/>
        <end position="329"/>
    </location>
</feature>
<dbReference type="InterPro" id="IPR002035">
    <property type="entry name" value="VWF_A"/>
</dbReference>
<dbReference type="InterPro" id="IPR036465">
    <property type="entry name" value="vWFA_dom_sf"/>
</dbReference>
<comment type="caution">
    <text evidence="7">The sequence shown here is derived from an EMBL/GenBank/DDBJ whole genome shotgun (WGS) entry which is preliminary data.</text>
</comment>
<gene>
    <name evidence="7" type="ORF">LCGC14_1680020</name>
</gene>
<evidence type="ECO:0000259" key="6">
    <source>
        <dbReference type="PROSITE" id="PS50234"/>
    </source>
</evidence>
<keyword evidence="3 5" id="KW-1133">Transmembrane helix</keyword>
<evidence type="ECO:0000256" key="4">
    <source>
        <dbReference type="ARBA" id="ARBA00023136"/>
    </source>
</evidence>
<keyword evidence="4 5" id="KW-0472">Membrane</keyword>
<dbReference type="EMBL" id="LAZR01014544">
    <property type="protein sequence ID" value="KKM17016.1"/>
    <property type="molecule type" value="Genomic_DNA"/>
</dbReference>
<organism evidence="7">
    <name type="scientific">marine sediment metagenome</name>
    <dbReference type="NCBI Taxonomy" id="412755"/>
    <lineage>
        <taxon>unclassified sequences</taxon>
        <taxon>metagenomes</taxon>
        <taxon>ecological metagenomes</taxon>
    </lineage>
</organism>
<dbReference type="PROSITE" id="PS50234">
    <property type="entry name" value="VWFA"/>
    <property type="match status" value="1"/>
</dbReference>
<feature type="transmembrane region" description="Helical" evidence="5">
    <location>
        <begin position="6"/>
        <end position="26"/>
    </location>
</feature>
<evidence type="ECO:0000256" key="2">
    <source>
        <dbReference type="ARBA" id="ARBA00022692"/>
    </source>
</evidence>
<evidence type="ECO:0000256" key="3">
    <source>
        <dbReference type="ARBA" id="ARBA00022989"/>
    </source>
</evidence>
<evidence type="ECO:0000256" key="1">
    <source>
        <dbReference type="ARBA" id="ARBA00022475"/>
    </source>
</evidence>
<evidence type="ECO:0000256" key="5">
    <source>
        <dbReference type="SAM" id="Phobius"/>
    </source>
</evidence>
<reference evidence="7" key="1">
    <citation type="journal article" date="2015" name="Nature">
        <title>Complex archaea that bridge the gap between prokaryotes and eukaryotes.</title>
        <authorList>
            <person name="Spang A."/>
            <person name="Saw J.H."/>
            <person name="Jorgensen S.L."/>
            <person name="Zaremba-Niedzwiedzka K."/>
            <person name="Martijn J."/>
            <person name="Lind A.E."/>
            <person name="van Eijk R."/>
            <person name="Schleper C."/>
            <person name="Guy L."/>
            <person name="Ettema T.J."/>
        </authorList>
    </citation>
    <scope>NUCLEOTIDE SEQUENCE</scope>
</reference>
<dbReference type="InterPro" id="IPR050768">
    <property type="entry name" value="UPF0353/GerABKA_families"/>
</dbReference>
<dbReference type="SMART" id="SM00327">
    <property type="entry name" value="VWA"/>
    <property type="match status" value="1"/>
</dbReference>
<protein>
    <recommendedName>
        <fullName evidence="6">VWFA domain-containing protein</fullName>
    </recommendedName>
</protein>
<name>A0A0F9HP08_9ZZZZ</name>
<accession>A0A0F9HP08</accession>
<dbReference type="SUPFAM" id="SSF53300">
    <property type="entry name" value="vWA-like"/>
    <property type="match status" value="1"/>
</dbReference>
<dbReference type="PANTHER" id="PTHR22550">
    <property type="entry name" value="SPORE GERMINATION PROTEIN"/>
    <property type="match status" value="1"/>
</dbReference>
<dbReference type="Gene3D" id="3.40.50.410">
    <property type="entry name" value="von Willebrand factor, type A domain"/>
    <property type="match status" value="1"/>
</dbReference>
<proteinExistence type="predicted"/>
<dbReference type="PANTHER" id="PTHR22550:SF5">
    <property type="entry name" value="LEUCINE ZIPPER PROTEIN 4"/>
    <property type="match status" value="1"/>
</dbReference>
<keyword evidence="2 5" id="KW-0812">Transmembrane</keyword>
<dbReference type="AlphaFoldDB" id="A0A0F9HP08"/>
<evidence type="ECO:0000313" key="7">
    <source>
        <dbReference type="EMBL" id="KKM17016.1"/>
    </source>
</evidence>